<feature type="transmembrane region" description="Helical" evidence="5">
    <location>
        <begin position="273"/>
        <end position="292"/>
    </location>
</feature>
<feature type="transmembrane region" description="Helical" evidence="5">
    <location>
        <begin position="228"/>
        <end position="245"/>
    </location>
</feature>
<evidence type="ECO:0000256" key="3">
    <source>
        <dbReference type="ARBA" id="ARBA00022989"/>
    </source>
</evidence>
<evidence type="ECO:0000313" key="7">
    <source>
        <dbReference type="RefSeq" id="XP_030985805.1"/>
    </source>
</evidence>
<protein>
    <submittedName>
        <fullName evidence="7">Uncharacterized protein</fullName>
    </submittedName>
</protein>
<dbReference type="CDD" id="cd13965">
    <property type="entry name" value="PT_UbiA_3"/>
    <property type="match status" value="1"/>
</dbReference>
<sequence>MSSSHSTDPVASLSQDVDASPVVQVKRLQSRVNDHRQHTSKALTRFLNHLYLFTKADMKTILAPSMIFALTNGVALSLLLRDRAKVSPPMVAVARTPLICLYVWLDLILFCISNQRKPSSIEEDRLNKPERPIPAGIVSPDEAASLSVAVSIIALLVSQMLGAFMPTATLLALTFWYNDLGGGDHPILKPFLNGLGFPCYLVGALQVALNPSPWSASAAPAPDVMSILWRWVAVLASAIFLTNNIQDLRDMAGDVAAKRRTIPIVIGDAPTRWIIAVPLVACSVATPLLWGVPNLSPSPWLSGMKVVLAYAPVMLLGVVVSVRTLVLRTVEDDKASFTLWCVWLVSLYCLPLARALIGGGGEQIWLITA</sequence>
<evidence type="ECO:0000256" key="5">
    <source>
        <dbReference type="SAM" id="Phobius"/>
    </source>
</evidence>
<evidence type="ECO:0000256" key="2">
    <source>
        <dbReference type="ARBA" id="ARBA00022692"/>
    </source>
</evidence>
<evidence type="ECO:0000256" key="1">
    <source>
        <dbReference type="ARBA" id="ARBA00004141"/>
    </source>
</evidence>
<feature type="transmembrane region" description="Helical" evidence="5">
    <location>
        <begin position="92"/>
        <end position="110"/>
    </location>
</feature>
<dbReference type="RefSeq" id="XP_030985805.1">
    <property type="nucleotide sequence ID" value="XM_031120538.1"/>
</dbReference>
<reference evidence="7" key="2">
    <citation type="submission" date="2019-10" db="EMBL/GenBank/DDBJ databases">
        <authorList>
            <consortium name="NCBI Genome Project"/>
        </authorList>
    </citation>
    <scope>NUCLEOTIDE SEQUENCE</scope>
    <source>
        <strain evidence="7">NI907</strain>
    </source>
</reference>
<dbReference type="Gene3D" id="1.10.357.140">
    <property type="entry name" value="UbiA prenyltransferase"/>
    <property type="match status" value="1"/>
</dbReference>
<dbReference type="PANTHER" id="PTHR42723">
    <property type="entry name" value="CHLOROPHYLL SYNTHASE"/>
    <property type="match status" value="1"/>
</dbReference>
<name>A0A6P8BF20_PYRGI</name>
<keyword evidence="2 5" id="KW-0812">Transmembrane</keyword>
<feature type="transmembrane region" description="Helical" evidence="5">
    <location>
        <begin position="304"/>
        <end position="325"/>
    </location>
</feature>
<feature type="transmembrane region" description="Helical" evidence="5">
    <location>
        <begin position="337"/>
        <end position="357"/>
    </location>
</feature>
<dbReference type="InterPro" id="IPR050475">
    <property type="entry name" value="Prenyltransferase_related"/>
</dbReference>
<comment type="subcellular location">
    <subcellularLocation>
        <location evidence="1">Membrane</location>
        <topology evidence="1">Multi-pass membrane protein</topology>
    </subcellularLocation>
</comment>
<dbReference type="InterPro" id="IPR044878">
    <property type="entry name" value="UbiA_sf"/>
</dbReference>
<reference evidence="7" key="3">
    <citation type="submission" date="2025-08" db="UniProtKB">
        <authorList>
            <consortium name="RefSeq"/>
        </authorList>
    </citation>
    <scope>IDENTIFICATION</scope>
    <source>
        <strain evidence="7">NI907</strain>
    </source>
</reference>
<keyword evidence="3 5" id="KW-1133">Transmembrane helix</keyword>
<feature type="transmembrane region" description="Helical" evidence="5">
    <location>
        <begin position="148"/>
        <end position="178"/>
    </location>
</feature>
<dbReference type="PANTHER" id="PTHR42723:SF1">
    <property type="entry name" value="CHLOROPHYLL SYNTHASE, CHLOROPLASTIC"/>
    <property type="match status" value="1"/>
</dbReference>
<feature type="transmembrane region" description="Helical" evidence="5">
    <location>
        <begin position="61"/>
        <end position="80"/>
    </location>
</feature>
<dbReference type="AlphaFoldDB" id="A0A6P8BF20"/>
<dbReference type="Pfam" id="PF01040">
    <property type="entry name" value="UbiA"/>
    <property type="match status" value="1"/>
</dbReference>
<dbReference type="InterPro" id="IPR000537">
    <property type="entry name" value="UbiA_prenyltransferase"/>
</dbReference>
<evidence type="ECO:0000256" key="4">
    <source>
        <dbReference type="ARBA" id="ARBA00023136"/>
    </source>
</evidence>
<gene>
    <name evidence="7" type="ORF">PgNI_00458</name>
</gene>
<dbReference type="Proteomes" id="UP000515153">
    <property type="component" value="Unplaced"/>
</dbReference>
<dbReference type="GO" id="GO:0016765">
    <property type="term" value="F:transferase activity, transferring alkyl or aryl (other than methyl) groups"/>
    <property type="evidence" value="ECO:0007669"/>
    <property type="project" value="InterPro"/>
</dbReference>
<accession>A0A6P8BF20</accession>
<organism evidence="6 7">
    <name type="scientific">Pyricularia grisea</name>
    <name type="common">Crabgrass-specific blast fungus</name>
    <name type="synonym">Magnaporthe grisea</name>
    <dbReference type="NCBI Taxonomy" id="148305"/>
    <lineage>
        <taxon>Eukaryota</taxon>
        <taxon>Fungi</taxon>
        <taxon>Dikarya</taxon>
        <taxon>Ascomycota</taxon>
        <taxon>Pezizomycotina</taxon>
        <taxon>Sordariomycetes</taxon>
        <taxon>Sordariomycetidae</taxon>
        <taxon>Magnaporthales</taxon>
        <taxon>Pyriculariaceae</taxon>
        <taxon>Pyricularia</taxon>
    </lineage>
</organism>
<feature type="transmembrane region" description="Helical" evidence="5">
    <location>
        <begin position="190"/>
        <end position="208"/>
    </location>
</feature>
<proteinExistence type="predicted"/>
<evidence type="ECO:0000313" key="6">
    <source>
        <dbReference type="Proteomes" id="UP000515153"/>
    </source>
</evidence>
<keyword evidence="6" id="KW-1185">Reference proteome</keyword>
<dbReference type="GO" id="GO:0016020">
    <property type="term" value="C:membrane"/>
    <property type="evidence" value="ECO:0007669"/>
    <property type="project" value="UniProtKB-SubCell"/>
</dbReference>
<dbReference type="GeneID" id="41955452"/>
<reference evidence="7" key="1">
    <citation type="journal article" date="2019" name="Mol. Biol. Evol.">
        <title>Blast fungal genomes show frequent chromosomal changes, gene gains and losses, and effector gene turnover.</title>
        <authorList>
            <person name="Gomez Luciano L.B."/>
            <person name="Jason Tsai I."/>
            <person name="Chuma I."/>
            <person name="Tosa Y."/>
            <person name="Chen Y.H."/>
            <person name="Li J.Y."/>
            <person name="Li M.Y."/>
            <person name="Jade Lu M.Y."/>
            <person name="Nakayashiki H."/>
            <person name="Li W.H."/>
        </authorList>
    </citation>
    <scope>NUCLEOTIDE SEQUENCE</scope>
    <source>
        <strain evidence="7">NI907</strain>
    </source>
</reference>
<dbReference type="KEGG" id="pgri:PgNI_00458"/>
<keyword evidence="4 5" id="KW-0472">Membrane</keyword>